<dbReference type="Pfam" id="PF18493">
    <property type="entry name" value="DUF5617"/>
    <property type="match status" value="1"/>
</dbReference>
<dbReference type="Proteomes" id="UP001595758">
    <property type="component" value="Unassembled WGS sequence"/>
</dbReference>
<accession>A0ABV8CG95</accession>
<protein>
    <submittedName>
        <fullName evidence="2">DUF5617 domain-containing protein</fullName>
    </submittedName>
</protein>
<name>A0ABV8CG95_9GAMM</name>
<feature type="domain" description="RavJ-like C-terminal" evidence="1">
    <location>
        <begin position="413"/>
        <end position="512"/>
    </location>
</feature>
<sequence length="556" mass="62778">MIKWLVGSNDPTYKNCPTQRKICPHFELLNLSLIIYYYNCIYIYLKGKIMPAPTQPYQPKKAVKALVIGDTQCSSQLLAMLNQKSGQRKGKGYLNTGIGAKQIGNEDGGTQYTFRPQAPELDEHEATRAQNVLDDRLEKRGKVKVDEKELQKQKTVDAELPLIHVFDATQPDSSKRMLNTHMGKDEAGADVLIYVVDLSNDEFKTNEEMAIARIQSDIRTRLSNMKDSVRLVLVGATPEKGVVDQTFNFFGRAIDWVTNTEQKTTPEERRLRTLEYEFQQRMTEHYAKGFVINLDDSKADKQADAILSHLFAQVPHVHQDQLFQTRKQEQEKLQVKNPQQNQTVTSPVQVPADYFSIEIVESEQARTQRLRAEAEARARAEAEAQAPVQAPVPAQAPVAANVRVRNPGFKGYAAYEKIWKQPEMPSANTQLLDQFDCVSARCILQDYASKANIFFFHAGRNHAQLIKDFLKNNKNETDPVELLKALQKVLEESAHTGINPKGSLARRLDFIEAKIGTKDNPALKIINHEAINTRLGERAIARAEAAQNRQGDTAPR</sequence>
<evidence type="ECO:0000313" key="2">
    <source>
        <dbReference type="EMBL" id="MFC3909242.1"/>
    </source>
</evidence>
<organism evidence="2 3">
    <name type="scientific">Legionella dresdenensis</name>
    <dbReference type="NCBI Taxonomy" id="450200"/>
    <lineage>
        <taxon>Bacteria</taxon>
        <taxon>Pseudomonadati</taxon>
        <taxon>Pseudomonadota</taxon>
        <taxon>Gammaproteobacteria</taxon>
        <taxon>Legionellales</taxon>
        <taxon>Legionellaceae</taxon>
        <taxon>Legionella</taxon>
    </lineage>
</organism>
<gene>
    <name evidence="2" type="ORF">ACFORL_09175</name>
</gene>
<dbReference type="InterPro" id="IPR041234">
    <property type="entry name" value="RavJ-like_C"/>
</dbReference>
<evidence type="ECO:0000313" key="3">
    <source>
        <dbReference type="Proteomes" id="UP001595758"/>
    </source>
</evidence>
<dbReference type="EMBL" id="JBHSAB010000022">
    <property type="protein sequence ID" value="MFC3909242.1"/>
    <property type="molecule type" value="Genomic_DNA"/>
</dbReference>
<proteinExistence type="predicted"/>
<evidence type="ECO:0000259" key="1">
    <source>
        <dbReference type="Pfam" id="PF18493"/>
    </source>
</evidence>
<reference evidence="3" key="1">
    <citation type="journal article" date="2019" name="Int. J. Syst. Evol. Microbiol.">
        <title>The Global Catalogue of Microorganisms (GCM) 10K type strain sequencing project: providing services to taxonomists for standard genome sequencing and annotation.</title>
        <authorList>
            <consortium name="The Broad Institute Genomics Platform"/>
            <consortium name="The Broad Institute Genome Sequencing Center for Infectious Disease"/>
            <person name="Wu L."/>
            <person name="Ma J."/>
        </authorList>
    </citation>
    <scope>NUCLEOTIDE SEQUENCE [LARGE SCALE GENOMIC DNA]</scope>
    <source>
        <strain evidence="3">CCUG 59858</strain>
    </source>
</reference>
<keyword evidence="3" id="KW-1185">Reference proteome</keyword>
<comment type="caution">
    <text evidence="2">The sequence shown here is derived from an EMBL/GenBank/DDBJ whole genome shotgun (WGS) entry which is preliminary data.</text>
</comment>